<dbReference type="KEGG" id="rmb:K529_001825"/>
<dbReference type="RefSeq" id="WP_005614328.1">
    <property type="nucleotide sequence ID" value="NZ_CP015230.1"/>
</dbReference>
<dbReference type="STRING" id="1265309.K529_001825"/>
<name>A0A1B0ZYS9_9RHOB</name>
<dbReference type="GeneID" id="28248531"/>
<evidence type="ECO:0008006" key="3">
    <source>
        <dbReference type="Google" id="ProtNLM"/>
    </source>
</evidence>
<proteinExistence type="predicted"/>
<dbReference type="EMBL" id="CP015230">
    <property type="protein sequence ID" value="ANP39492.1"/>
    <property type="molecule type" value="Genomic_DNA"/>
</dbReference>
<evidence type="ECO:0000313" key="1">
    <source>
        <dbReference type="EMBL" id="ANP39492.1"/>
    </source>
</evidence>
<accession>A0A1B0ZYS9</accession>
<sequence>MRPETGLATVLSLIAVLSMLAALSLAAPLFASPSPTGLKAPVQLGQATLRFLGFEIYTATLHTEGAERFGWDQPLSLRLDYARGFSDQELLQGTEKELQRIEGAQPDQAVMLQKLATCFRPVTAGDNYVAIATAPNTVEMRLNGQRICRVSHPDLRRRFLGIWLSPNSRSARLSAQLRGE</sequence>
<organism evidence="1 2">
    <name type="scientific">Tritonibacter mobilis F1926</name>
    <dbReference type="NCBI Taxonomy" id="1265309"/>
    <lineage>
        <taxon>Bacteria</taxon>
        <taxon>Pseudomonadati</taxon>
        <taxon>Pseudomonadota</taxon>
        <taxon>Alphaproteobacteria</taxon>
        <taxon>Rhodobacterales</taxon>
        <taxon>Paracoccaceae</taxon>
        <taxon>Tritonibacter</taxon>
    </lineage>
</organism>
<dbReference type="Proteomes" id="UP000013243">
    <property type="component" value="Chromosome"/>
</dbReference>
<protein>
    <recommendedName>
        <fullName evidence="3">Chalcone isomerase domain-containing protein</fullName>
    </recommendedName>
</protein>
<gene>
    <name evidence="1" type="ORF">K529_001825</name>
</gene>
<evidence type="ECO:0000313" key="2">
    <source>
        <dbReference type="Proteomes" id="UP000013243"/>
    </source>
</evidence>
<dbReference type="AlphaFoldDB" id="A0A1B0ZYS9"/>
<dbReference type="OrthoDB" id="8527419at2"/>
<reference evidence="1 2" key="1">
    <citation type="journal article" date="2016" name="ISME J.">
        <title>Global occurrence and heterogeneity of the Roseobacter-clade species Ruegeria mobilis.</title>
        <authorList>
            <person name="Sonnenschein E."/>
            <person name="Gram L."/>
        </authorList>
    </citation>
    <scope>NUCLEOTIDE SEQUENCE [LARGE SCALE GENOMIC DNA]</scope>
    <source>
        <strain evidence="1 2">F1926</strain>
    </source>
</reference>